<evidence type="ECO:0000256" key="1">
    <source>
        <dbReference type="ARBA" id="ARBA00001968"/>
    </source>
</evidence>
<comment type="caution">
    <text evidence="4">The sequence shown here is derived from an EMBL/GenBank/DDBJ whole genome shotgun (WGS) entry which is preliminary data.</text>
</comment>
<evidence type="ECO:0000259" key="3">
    <source>
        <dbReference type="Pfam" id="PF13359"/>
    </source>
</evidence>
<name>A0AAW1L263_POPJA</name>
<dbReference type="GO" id="GO:0004519">
    <property type="term" value="F:endonuclease activity"/>
    <property type="evidence" value="ECO:0007669"/>
    <property type="project" value="UniProtKB-KW"/>
</dbReference>
<dbReference type="Proteomes" id="UP001458880">
    <property type="component" value="Unassembled WGS sequence"/>
</dbReference>
<keyword evidence="5" id="KW-1185">Reference proteome</keyword>
<feature type="domain" description="DDE Tnp4" evidence="3">
    <location>
        <begin position="9"/>
        <end position="68"/>
    </location>
</feature>
<sequence length="85" mass="10029">MKHLLKPYGRSDLDVSSEYFNKRLSRARRTVECAFGIIRSKWQILDKPILTDIDHADKIVKAICVLHNVIIDREGMEHNKKRRKI</sequence>
<dbReference type="Pfam" id="PF13359">
    <property type="entry name" value="DDE_Tnp_4"/>
    <property type="match status" value="1"/>
</dbReference>
<protein>
    <submittedName>
        <fullName evidence="4">DDE superfamily endonuclease</fullName>
    </submittedName>
</protein>
<accession>A0AAW1L263</accession>
<gene>
    <name evidence="4" type="ORF">QE152_g16986</name>
</gene>
<dbReference type="InterPro" id="IPR027806">
    <property type="entry name" value="HARBI1_dom"/>
</dbReference>
<keyword evidence="4" id="KW-0540">Nuclease</keyword>
<keyword evidence="4" id="KW-0378">Hydrolase</keyword>
<evidence type="ECO:0000313" key="4">
    <source>
        <dbReference type="EMBL" id="KAK9728825.1"/>
    </source>
</evidence>
<dbReference type="EMBL" id="JASPKY010000166">
    <property type="protein sequence ID" value="KAK9728825.1"/>
    <property type="molecule type" value="Genomic_DNA"/>
</dbReference>
<reference evidence="4 5" key="1">
    <citation type="journal article" date="2024" name="BMC Genomics">
        <title>De novo assembly and annotation of Popillia japonica's genome with initial clues to its potential as an invasive pest.</title>
        <authorList>
            <person name="Cucini C."/>
            <person name="Boschi S."/>
            <person name="Funari R."/>
            <person name="Cardaioli E."/>
            <person name="Iannotti N."/>
            <person name="Marturano G."/>
            <person name="Paoli F."/>
            <person name="Bruttini M."/>
            <person name="Carapelli A."/>
            <person name="Frati F."/>
            <person name="Nardi F."/>
        </authorList>
    </citation>
    <scope>NUCLEOTIDE SEQUENCE [LARGE SCALE GENOMIC DNA]</scope>
    <source>
        <strain evidence="4">DMR45628</strain>
    </source>
</reference>
<proteinExistence type="predicted"/>
<evidence type="ECO:0000256" key="2">
    <source>
        <dbReference type="ARBA" id="ARBA00022723"/>
    </source>
</evidence>
<organism evidence="4 5">
    <name type="scientific">Popillia japonica</name>
    <name type="common">Japanese beetle</name>
    <dbReference type="NCBI Taxonomy" id="7064"/>
    <lineage>
        <taxon>Eukaryota</taxon>
        <taxon>Metazoa</taxon>
        <taxon>Ecdysozoa</taxon>
        <taxon>Arthropoda</taxon>
        <taxon>Hexapoda</taxon>
        <taxon>Insecta</taxon>
        <taxon>Pterygota</taxon>
        <taxon>Neoptera</taxon>
        <taxon>Endopterygota</taxon>
        <taxon>Coleoptera</taxon>
        <taxon>Polyphaga</taxon>
        <taxon>Scarabaeiformia</taxon>
        <taxon>Scarabaeidae</taxon>
        <taxon>Rutelinae</taxon>
        <taxon>Popillia</taxon>
    </lineage>
</organism>
<keyword evidence="2" id="KW-0479">Metal-binding</keyword>
<dbReference type="GO" id="GO:0046872">
    <property type="term" value="F:metal ion binding"/>
    <property type="evidence" value="ECO:0007669"/>
    <property type="project" value="UniProtKB-KW"/>
</dbReference>
<dbReference type="AlphaFoldDB" id="A0AAW1L263"/>
<keyword evidence="4" id="KW-0255">Endonuclease</keyword>
<comment type="cofactor">
    <cofactor evidence="1">
        <name>a divalent metal cation</name>
        <dbReference type="ChEBI" id="CHEBI:60240"/>
    </cofactor>
</comment>
<evidence type="ECO:0000313" key="5">
    <source>
        <dbReference type="Proteomes" id="UP001458880"/>
    </source>
</evidence>